<dbReference type="Pfam" id="PF03747">
    <property type="entry name" value="ADP_ribosyl_GH"/>
    <property type="match status" value="1"/>
</dbReference>
<accession>A0ABM9EE53</accession>
<sequence>METLSMDTGEAIDRAMGALVGGALGDALGMPTQLLSPARIAELYGPVEEFVAPAADHPVSKGLAAGTVTDDTEQALLLGRILVDSGDGFDHTRWVKALLDWEREVKARGSYDLLGPSTKRAIDAINDGVPAEEAGRSGDTNGAAMRIAPVGIMMPPEPLGALVAKVAETCRATHNTSIAIASAAAVAAAISCGVAGGDVAGGDWRAASDRAVVAAKQGAERGHWTTGGDIAARIDWARGLVRGKAVTDGIRLIVDLVGTGVASQESVPAAFAVLEIAGGDPWQAAVISANLGGDTDTIGAIAAGMAGACAGFSRLPREHVARLKGLDMAQVRALAADLVAVRMAKRGSGKDAAA</sequence>
<organism evidence="1 2">
    <name type="scientific">Mesorhizobium ventifaucium</name>
    <dbReference type="NCBI Taxonomy" id="666020"/>
    <lineage>
        <taxon>Bacteria</taxon>
        <taxon>Pseudomonadati</taxon>
        <taxon>Pseudomonadota</taxon>
        <taxon>Alphaproteobacteria</taxon>
        <taxon>Hyphomicrobiales</taxon>
        <taxon>Phyllobacteriaceae</taxon>
        <taxon>Mesorhizobium</taxon>
    </lineage>
</organism>
<dbReference type="InterPro" id="IPR036705">
    <property type="entry name" value="Ribosyl_crysJ1_sf"/>
</dbReference>
<dbReference type="PANTHER" id="PTHR16222:SF12">
    <property type="entry name" value="ADP-RIBOSYLGLYCOHYDROLASE-RELATED"/>
    <property type="match status" value="1"/>
</dbReference>
<dbReference type="InterPro" id="IPR050792">
    <property type="entry name" value="ADP-ribosylglycohydrolase"/>
</dbReference>
<evidence type="ECO:0000313" key="2">
    <source>
        <dbReference type="Proteomes" id="UP001152604"/>
    </source>
</evidence>
<evidence type="ECO:0000313" key="1">
    <source>
        <dbReference type="EMBL" id="CAH2407617.1"/>
    </source>
</evidence>
<keyword evidence="2" id="KW-1185">Reference proteome</keyword>
<gene>
    <name evidence="1" type="ORF">MES4922_80013</name>
</gene>
<name>A0ABM9EE53_9HYPH</name>
<dbReference type="Proteomes" id="UP001152604">
    <property type="component" value="Unassembled WGS sequence"/>
</dbReference>
<dbReference type="PANTHER" id="PTHR16222">
    <property type="entry name" value="ADP-RIBOSYLGLYCOHYDROLASE"/>
    <property type="match status" value="1"/>
</dbReference>
<dbReference type="SUPFAM" id="SSF101478">
    <property type="entry name" value="ADP-ribosylglycohydrolase"/>
    <property type="match status" value="1"/>
</dbReference>
<dbReference type="InterPro" id="IPR005502">
    <property type="entry name" value="Ribosyl_crysJ1"/>
</dbReference>
<dbReference type="EMBL" id="CAKXZS010000078">
    <property type="protein sequence ID" value="CAH2407617.1"/>
    <property type="molecule type" value="Genomic_DNA"/>
</dbReference>
<protein>
    <submittedName>
        <fullName evidence="1">ADP-ribosylglycohydrolase</fullName>
    </submittedName>
</protein>
<proteinExistence type="predicted"/>
<dbReference type="Gene3D" id="1.10.4080.10">
    <property type="entry name" value="ADP-ribosylation/Crystallin J1"/>
    <property type="match status" value="1"/>
</dbReference>
<comment type="caution">
    <text evidence="1">The sequence shown here is derived from an EMBL/GenBank/DDBJ whole genome shotgun (WGS) entry which is preliminary data.</text>
</comment>
<reference evidence="1" key="1">
    <citation type="submission" date="2022-03" db="EMBL/GenBank/DDBJ databases">
        <authorList>
            <person name="Brunel B."/>
        </authorList>
    </citation>
    <scope>NUCLEOTIDE SEQUENCE</scope>
    <source>
        <strain evidence="1">STM4922sample</strain>
    </source>
</reference>
<dbReference type="RefSeq" id="WP_254027992.1">
    <property type="nucleotide sequence ID" value="NZ_CAKXZS010000078.1"/>
</dbReference>